<keyword evidence="1" id="KW-0812">Transmembrane</keyword>
<feature type="transmembrane region" description="Helical" evidence="1">
    <location>
        <begin position="12"/>
        <end position="32"/>
    </location>
</feature>
<keyword evidence="1" id="KW-1133">Transmembrane helix</keyword>
<keyword evidence="1" id="KW-0472">Membrane</keyword>
<evidence type="ECO:0000313" key="2">
    <source>
        <dbReference type="EMBL" id="KAJ4454660.1"/>
    </source>
</evidence>
<dbReference type="EMBL" id="JAPMOS010000141">
    <property type="protein sequence ID" value="KAJ4454660.1"/>
    <property type="molecule type" value="Genomic_DNA"/>
</dbReference>
<dbReference type="Pfam" id="PF20398">
    <property type="entry name" value="DUF6691"/>
    <property type="match status" value="1"/>
</dbReference>
<organism evidence="2 3">
    <name type="scientific">Paratrimastix pyriformis</name>
    <dbReference type="NCBI Taxonomy" id="342808"/>
    <lineage>
        <taxon>Eukaryota</taxon>
        <taxon>Metamonada</taxon>
        <taxon>Preaxostyla</taxon>
        <taxon>Paratrimastigidae</taxon>
        <taxon>Paratrimastix</taxon>
    </lineage>
</organism>
<feature type="transmembrane region" description="Helical" evidence="1">
    <location>
        <begin position="94"/>
        <end position="117"/>
    </location>
</feature>
<protein>
    <submittedName>
        <fullName evidence="2">YeeE/YedE family protein</fullName>
    </submittedName>
</protein>
<keyword evidence="3" id="KW-1185">Reference proteome</keyword>
<dbReference type="InterPro" id="IPR046513">
    <property type="entry name" value="DUF6691"/>
</dbReference>
<gene>
    <name evidence="2" type="ORF">PAPYR_10562</name>
</gene>
<name>A0ABQ8U5M0_9EUKA</name>
<feature type="transmembrane region" description="Helical" evidence="1">
    <location>
        <begin position="52"/>
        <end position="73"/>
    </location>
</feature>
<feature type="transmembrane region" description="Helical" evidence="1">
    <location>
        <begin position="129"/>
        <end position="146"/>
    </location>
</feature>
<proteinExistence type="predicted"/>
<reference evidence="2" key="1">
    <citation type="journal article" date="2022" name="bioRxiv">
        <title>Genomics of Preaxostyla Flagellates Illuminates Evolutionary Transitions and the Path Towards Mitochondrial Loss.</title>
        <authorList>
            <person name="Novak L.V.F."/>
            <person name="Treitli S.C."/>
            <person name="Pyrih J."/>
            <person name="Halakuc P."/>
            <person name="Pipaliya S.V."/>
            <person name="Vacek V."/>
            <person name="Brzon O."/>
            <person name="Soukal P."/>
            <person name="Eme L."/>
            <person name="Dacks J.B."/>
            <person name="Karnkowska A."/>
            <person name="Elias M."/>
            <person name="Hampl V."/>
        </authorList>
    </citation>
    <scope>NUCLEOTIDE SEQUENCE</scope>
    <source>
        <strain evidence="2">RCP-MX</strain>
    </source>
</reference>
<comment type="caution">
    <text evidence="2">The sequence shown here is derived from an EMBL/GenBank/DDBJ whole genome shotgun (WGS) entry which is preliminary data.</text>
</comment>
<dbReference type="Proteomes" id="UP001141327">
    <property type="component" value="Unassembled WGS sequence"/>
</dbReference>
<sequence length="159" mass="17288">MQTSSTNRFISLGIAFFCGITFGAGMVISEMVNPQRVLAFLSIFSRGKWDPTLMFVMGGAIAVCLPLFQLVILKMPKSRLGFPMGLPKKTSLDWEVVVGPIIFGIGWGVGGICPAPGFVNIAGINAQPILVWIASLIGGMYLWKFFDRTRAFLAKKQAP</sequence>
<accession>A0ABQ8U5M0</accession>
<evidence type="ECO:0000256" key="1">
    <source>
        <dbReference type="SAM" id="Phobius"/>
    </source>
</evidence>
<evidence type="ECO:0000313" key="3">
    <source>
        <dbReference type="Proteomes" id="UP001141327"/>
    </source>
</evidence>